<reference evidence="2" key="1">
    <citation type="submission" date="2016-11" db="UniProtKB">
        <authorList>
            <consortium name="WormBaseParasite"/>
        </authorList>
    </citation>
    <scope>IDENTIFICATION</scope>
</reference>
<dbReference type="AlphaFoldDB" id="A0A1I8C319"/>
<accession>A0A1I8C319</accession>
<keyword evidence="1" id="KW-1185">Reference proteome</keyword>
<sequence length="141" mass="16343">MALKLEKLPQALGLEIDEGGKAFFPHGWNFNKNMNIKLQCLPARNYYYPDSMGREKDVHNLNYGYHRDSNQSAIALKYMQWLGHKTGTQVQHRNSAVGEFRLRLSNGEMLILDGYVRRSPDEEDIAIEFLGCAWHGHKWFS</sequence>
<organism evidence="1 2">
    <name type="scientific">Meloidogyne hapla</name>
    <name type="common">Root-knot nematode worm</name>
    <dbReference type="NCBI Taxonomy" id="6305"/>
    <lineage>
        <taxon>Eukaryota</taxon>
        <taxon>Metazoa</taxon>
        <taxon>Ecdysozoa</taxon>
        <taxon>Nematoda</taxon>
        <taxon>Chromadorea</taxon>
        <taxon>Rhabditida</taxon>
        <taxon>Tylenchina</taxon>
        <taxon>Tylenchomorpha</taxon>
        <taxon>Tylenchoidea</taxon>
        <taxon>Meloidogynidae</taxon>
        <taxon>Meloidogyninae</taxon>
        <taxon>Meloidogyne</taxon>
    </lineage>
</organism>
<protein>
    <submittedName>
        <fullName evidence="2">Alpha-amylase_C domain-containing protein</fullName>
    </submittedName>
</protein>
<evidence type="ECO:0000313" key="2">
    <source>
        <dbReference type="WBParaSite" id="MhA1_Contig965.frz3.gene4"/>
    </source>
</evidence>
<name>A0A1I8C319_MELHA</name>
<dbReference type="WBParaSite" id="MhA1_Contig965.frz3.gene4">
    <property type="protein sequence ID" value="MhA1_Contig965.frz3.gene4"/>
    <property type="gene ID" value="MhA1_Contig965.frz3.gene4"/>
</dbReference>
<proteinExistence type="predicted"/>
<evidence type="ECO:0000313" key="1">
    <source>
        <dbReference type="Proteomes" id="UP000095281"/>
    </source>
</evidence>
<dbReference type="Proteomes" id="UP000095281">
    <property type="component" value="Unplaced"/>
</dbReference>